<evidence type="ECO:0000256" key="2">
    <source>
        <dbReference type="ARBA" id="ARBA00022670"/>
    </source>
</evidence>
<gene>
    <name evidence="5" type="ORF">HJC23_005269</name>
</gene>
<dbReference type="Proteomes" id="UP001516023">
    <property type="component" value="Unassembled WGS sequence"/>
</dbReference>
<dbReference type="GO" id="GO:0006508">
    <property type="term" value="P:proteolysis"/>
    <property type="evidence" value="ECO:0007669"/>
    <property type="project" value="UniProtKB-KW"/>
</dbReference>
<evidence type="ECO:0000256" key="4">
    <source>
        <dbReference type="ARBA" id="ARBA00022825"/>
    </source>
</evidence>
<keyword evidence="2" id="KW-0645">Protease</keyword>
<keyword evidence="6" id="KW-1185">Reference proteome</keyword>
<organism evidence="5 6">
    <name type="scientific">Cyclotella cryptica</name>
    <dbReference type="NCBI Taxonomy" id="29204"/>
    <lineage>
        <taxon>Eukaryota</taxon>
        <taxon>Sar</taxon>
        <taxon>Stramenopiles</taxon>
        <taxon>Ochrophyta</taxon>
        <taxon>Bacillariophyta</taxon>
        <taxon>Coscinodiscophyceae</taxon>
        <taxon>Thalassiosirophycidae</taxon>
        <taxon>Stephanodiscales</taxon>
        <taxon>Stephanodiscaceae</taxon>
        <taxon>Cyclotella</taxon>
    </lineage>
</organism>
<dbReference type="EMBL" id="JABMIG020000154">
    <property type="protein sequence ID" value="KAL3788610.1"/>
    <property type="molecule type" value="Genomic_DNA"/>
</dbReference>
<proteinExistence type="inferred from homology"/>
<dbReference type="InterPro" id="IPR029062">
    <property type="entry name" value="Class_I_gatase-like"/>
</dbReference>
<name>A0ABD3PQZ7_9STRA</name>
<evidence type="ECO:0000313" key="5">
    <source>
        <dbReference type="EMBL" id="KAL3788610.1"/>
    </source>
</evidence>
<dbReference type="GO" id="GO:0008236">
    <property type="term" value="F:serine-type peptidase activity"/>
    <property type="evidence" value="ECO:0007669"/>
    <property type="project" value="UniProtKB-KW"/>
</dbReference>
<dbReference type="Pfam" id="PF03575">
    <property type="entry name" value="Peptidase_S51"/>
    <property type="match status" value="1"/>
</dbReference>
<comment type="caution">
    <text evidence="5">The sequence shown here is derived from an EMBL/GenBank/DDBJ whole genome shotgun (WGS) entry which is preliminary data.</text>
</comment>
<dbReference type="InterPro" id="IPR005320">
    <property type="entry name" value="Peptidase_S51"/>
</dbReference>
<dbReference type="AlphaFoldDB" id="A0ABD3PQZ7"/>
<dbReference type="PANTHER" id="PTHR20842">
    <property type="entry name" value="PROTEASE S51 ALPHA-ASPARTYL DIPEPTIDASE"/>
    <property type="match status" value="1"/>
</dbReference>
<evidence type="ECO:0000256" key="1">
    <source>
        <dbReference type="ARBA" id="ARBA00006534"/>
    </source>
</evidence>
<dbReference type="PANTHER" id="PTHR20842:SF0">
    <property type="entry name" value="ALPHA-ASPARTYL DIPEPTIDASE"/>
    <property type="match status" value="1"/>
</dbReference>
<dbReference type="SUPFAM" id="SSF52317">
    <property type="entry name" value="Class I glutamine amidotransferase-like"/>
    <property type="match status" value="1"/>
</dbReference>
<accession>A0ABD3PQZ7</accession>
<sequence length="380" mass="41255">MIDHSSDRTHHRLHPTLTTMVLVARQPFAVNHGLTASLSSHSNEWMSSIVPVPNHRRPWSPKSPLKGLFAGSGNGAMSHPYFAQSVVDLTKRSPQEVNLLYIGTASYDLARYRDIQTSAFAALGCTIHSLDVANQSPLLIDLEDAVEKAHIILVSGGNTLYAVDRWRALGLDGLLKDAAHRGVVMTGGSAGCICWFDGGHSDSMDPDTYRVPMLSEVQQENPNAGASNARTSAHFNEGASAIGNWQEGLGLPHYDRIQSNGVPRMFDFDKMMSRHSLELGLGIDHFAALEINGEDFRILSIPGASGSVPHVEDEESLNVPMVPGAWIKFVDEDGAIQSKACPSSGKIEDLLQALVDPSKHIWPDGRVEICRQQNPGPSTD</sequence>
<keyword evidence="3" id="KW-0378">Hydrolase</keyword>
<keyword evidence="4" id="KW-0720">Serine protease</keyword>
<comment type="similarity">
    <text evidence="1">Belongs to the peptidase S51 family.</text>
</comment>
<protein>
    <submittedName>
        <fullName evidence="5">Uncharacterized protein</fullName>
    </submittedName>
</protein>
<evidence type="ECO:0000256" key="3">
    <source>
        <dbReference type="ARBA" id="ARBA00022801"/>
    </source>
</evidence>
<dbReference type="Gene3D" id="3.40.50.880">
    <property type="match status" value="1"/>
</dbReference>
<reference evidence="5 6" key="1">
    <citation type="journal article" date="2020" name="G3 (Bethesda)">
        <title>Improved Reference Genome for Cyclotella cryptica CCMP332, a Model for Cell Wall Morphogenesis, Salinity Adaptation, and Lipid Production in Diatoms (Bacillariophyta).</title>
        <authorList>
            <person name="Roberts W.R."/>
            <person name="Downey K.M."/>
            <person name="Ruck E.C."/>
            <person name="Traller J.C."/>
            <person name="Alverson A.J."/>
        </authorList>
    </citation>
    <scope>NUCLEOTIDE SEQUENCE [LARGE SCALE GENOMIC DNA]</scope>
    <source>
        <strain evidence="5 6">CCMP332</strain>
    </source>
</reference>
<evidence type="ECO:0000313" key="6">
    <source>
        <dbReference type="Proteomes" id="UP001516023"/>
    </source>
</evidence>